<dbReference type="FunFam" id="1.20.1090.10:FF:000002">
    <property type="entry name" value="3-dehydroquinate synthase"/>
    <property type="match status" value="1"/>
</dbReference>
<evidence type="ECO:0000256" key="12">
    <source>
        <dbReference type="ARBA" id="ARBA00022741"/>
    </source>
</evidence>
<evidence type="ECO:0000256" key="2">
    <source>
        <dbReference type="ARBA" id="ARBA00001911"/>
    </source>
</evidence>
<name>A0A4Y4F1W0_9GAMM</name>
<evidence type="ECO:0000256" key="13">
    <source>
        <dbReference type="ARBA" id="ARBA00022833"/>
    </source>
</evidence>
<evidence type="ECO:0000256" key="7">
    <source>
        <dbReference type="ARBA" id="ARBA00013031"/>
    </source>
</evidence>
<comment type="caution">
    <text evidence="21">The sequence shown here is derived from an EMBL/GenBank/DDBJ whole genome shotgun (WGS) entry which is preliminary data.</text>
</comment>
<dbReference type="GO" id="GO:0000166">
    <property type="term" value="F:nucleotide binding"/>
    <property type="evidence" value="ECO:0007669"/>
    <property type="project" value="UniProtKB-KW"/>
</dbReference>
<evidence type="ECO:0000313" key="21">
    <source>
        <dbReference type="EMBL" id="GED21081.1"/>
    </source>
</evidence>
<comment type="subcellular location">
    <subcellularLocation>
        <location evidence="4 18">Cytoplasm</location>
    </subcellularLocation>
</comment>
<organism evidence="21 22">
    <name type="scientific">Halomonas halmophila</name>
    <dbReference type="NCBI Taxonomy" id="252"/>
    <lineage>
        <taxon>Bacteria</taxon>
        <taxon>Pseudomonadati</taxon>
        <taxon>Pseudomonadota</taxon>
        <taxon>Gammaproteobacteria</taxon>
        <taxon>Oceanospirillales</taxon>
        <taxon>Halomonadaceae</taxon>
        <taxon>Halomonas</taxon>
    </lineage>
</organism>
<keyword evidence="9 18" id="KW-0963">Cytoplasm</keyword>
<dbReference type="InterPro" id="IPR030963">
    <property type="entry name" value="DHQ_synth_fam"/>
</dbReference>
<gene>
    <name evidence="18 21" type="primary">aroB</name>
    <name evidence="21" type="ORF">HHA01_00580</name>
</gene>
<evidence type="ECO:0000256" key="3">
    <source>
        <dbReference type="ARBA" id="ARBA00003485"/>
    </source>
</evidence>
<evidence type="ECO:0000256" key="11">
    <source>
        <dbReference type="ARBA" id="ARBA00022723"/>
    </source>
</evidence>
<feature type="binding site" evidence="18">
    <location>
        <position position="157"/>
    </location>
    <ligand>
        <name>NAD(+)</name>
        <dbReference type="ChEBI" id="CHEBI:57540"/>
    </ligand>
</feature>
<evidence type="ECO:0000256" key="14">
    <source>
        <dbReference type="ARBA" id="ARBA00023027"/>
    </source>
</evidence>
<evidence type="ECO:0000256" key="10">
    <source>
        <dbReference type="ARBA" id="ARBA00022605"/>
    </source>
</evidence>
<feature type="binding site" evidence="18">
    <location>
        <position position="148"/>
    </location>
    <ligand>
        <name>NAD(+)</name>
        <dbReference type="ChEBI" id="CHEBI:57540"/>
    </ligand>
</feature>
<evidence type="ECO:0000256" key="1">
    <source>
        <dbReference type="ARBA" id="ARBA00001393"/>
    </source>
</evidence>
<keyword evidence="16 18" id="KW-0456">Lyase</keyword>
<dbReference type="Gene3D" id="3.40.50.1970">
    <property type="match status" value="1"/>
</dbReference>
<feature type="binding site" evidence="18">
    <location>
        <position position="270"/>
    </location>
    <ligand>
        <name>Zn(2+)</name>
        <dbReference type="ChEBI" id="CHEBI:29105"/>
    </ligand>
</feature>
<dbReference type="EMBL" id="BJOC01000003">
    <property type="protein sequence ID" value="GED21081.1"/>
    <property type="molecule type" value="Genomic_DNA"/>
</dbReference>
<feature type="binding site" evidence="18">
    <location>
        <position position="190"/>
    </location>
    <ligand>
        <name>Zn(2+)</name>
        <dbReference type="ChEBI" id="CHEBI:29105"/>
    </ligand>
</feature>
<keyword evidence="15 18" id="KW-0057">Aromatic amino acid biosynthesis</keyword>
<keyword evidence="12 18" id="KW-0547">Nucleotide-binding</keyword>
<keyword evidence="14 18" id="KW-0520">NAD</keyword>
<dbReference type="Pfam" id="PF01761">
    <property type="entry name" value="DHQ_synthase"/>
    <property type="match status" value="1"/>
</dbReference>
<dbReference type="InterPro" id="IPR050071">
    <property type="entry name" value="Dehydroquinate_synthase"/>
</dbReference>
<sequence>MNEPDAALKTLGVSLGDRSYPIHIGPGLLGDPQWLTPHLAGRQVMVVTNDSVAPLYLETLKQGLPDDLDVREVILPDGEATKNLANVERIWDALLAAGFNRRCTLIALGGGVIGDMAGYAAASYQRGVAFIQVPTTLLAQVDSSVGGKTGVNHPRGKNMIGAFWQPRAVLVDTHTLATLPPRELSAGLAEVIKYGLIRDVDFLAWLEASMAMLRDLDAAALTTAIERSCSIKAEIVAEDETEQGVRALLNLGHTFGHAIETHQGYGHWLHGEAVGAGMQMAAELSHRLGWLEASDVARVRNLLAAAALPLAAPGDMRAEDFLSLMRLDKKNLDGRLRLILLGCLGDACVHDATPPEMLVSLLEEFPRA</sequence>
<feature type="binding site" evidence="18">
    <location>
        <begin position="135"/>
        <end position="136"/>
    </location>
    <ligand>
        <name>NAD(+)</name>
        <dbReference type="ChEBI" id="CHEBI:57540"/>
    </ligand>
</feature>
<evidence type="ECO:0000313" key="22">
    <source>
        <dbReference type="Proteomes" id="UP000319812"/>
    </source>
</evidence>
<dbReference type="RefSeq" id="WP_141317103.1">
    <property type="nucleotide sequence ID" value="NZ_BJOC01000003.1"/>
</dbReference>
<dbReference type="Proteomes" id="UP000319812">
    <property type="component" value="Unassembled WGS sequence"/>
</dbReference>
<evidence type="ECO:0000256" key="17">
    <source>
        <dbReference type="ARBA" id="ARBA00023285"/>
    </source>
</evidence>
<dbReference type="AlphaFoldDB" id="A0A4Y4F1W0"/>
<comment type="cofactor">
    <cofactor evidence="2 18">
        <name>NAD(+)</name>
        <dbReference type="ChEBI" id="CHEBI:57540"/>
    </cofactor>
</comment>
<proteinExistence type="inferred from homology"/>
<dbReference type="PANTHER" id="PTHR43622:SF7">
    <property type="entry name" value="3-DEHYDROQUINATE SYNTHASE, CHLOROPLASTIC"/>
    <property type="match status" value="1"/>
</dbReference>
<dbReference type="SUPFAM" id="SSF56796">
    <property type="entry name" value="Dehydroquinate synthase-like"/>
    <property type="match status" value="1"/>
</dbReference>
<evidence type="ECO:0000256" key="6">
    <source>
        <dbReference type="ARBA" id="ARBA00005412"/>
    </source>
</evidence>
<keyword evidence="10 18" id="KW-0028">Amino-acid biosynthesis</keyword>
<evidence type="ECO:0000256" key="18">
    <source>
        <dbReference type="HAMAP-Rule" id="MF_00110"/>
    </source>
</evidence>
<keyword evidence="13 18" id="KW-0862">Zinc</keyword>
<evidence type="ECO:0000256" key="8">
    <source>
        <dbReference type="ARBA" id="ARBA00017684"/>
    </source>
</evidence>
<evidence type="ECO:0000256" key="4">
    <source>
        <dbReference type="ARBA" id="ARBA00004496"/>
    </source>
</evidence>
<dbReference type="UniPathway" id="UPA00053">
    <property type="reaction ID" value="UER00085"/>
</dbReference>
<dbReference type="GO" id="GO:0003856">
    <property type="term" value="F:3-dehydroquinate synthase activity"/>
    <property type="evidence" value="ECO:0007669"/>
    <property type="project" value="UniProtKB-UniRule"/>
</dbReference>
<dbReference type="PANTHER" id="PTHR43622">
    <property type="entry name" value="3-DEHYDROQUINATE SYNTHASE"/>
    <property type="match status" value="1"/>
</dbReference>
<accession>A0A4Y4F1W0</accession>
<dbReference type="EC" id="4.2.3.4" evidence="7 18"/>
<dbReference type="HAMAP" id="MF_00110">
    <property type="entry name" value="DHQ_synthase"/>
    <property type="match status" value="1"/>
</dbReference>
<dbReference type="GO" id="GO:0009073">
    <property type="term" value="P:aromatic amino acid family biosynthetic process"/>
    <property type="evidence" value="ECO:0007669"/>
    <property type="project" value="UniProtKB-KW"/>
</dbReference>
<reference evidence="21 22" key="1">
    <citation type="submission" date="2019-06" db="EMBL/GenBank/DDBJ databases">
        <title>Whole genome shotgun sequence of Halomonas halmophila NBRC 15537.</title>
        <authorList>
            <person name="Hosoyama A."/>
            <person name="Uohara A."/>
            <person name="Ohji S."/>
            <person name="Ichikawa N."/>
        </authorList>
    </citation>
    <scope>NUCLEOTIDE SEQUENCE [LARGE SCALE GENOMIC DNA]</scope>
    <source>
        <strain evidence="21 22">NBRC 15537</strain>
    </source>
</reference>
<dbReference type="GO" id="GO:0005737">
    <property type="term" value="C:cytoplasm"/>
    <property type="evidence" value="ECO:0007669"/>
    <property type="project" value="UniProtKB-SubCell"/>
</dbReference>
<dbReference type="FunFam" id="3.40.50.1970:FF:000001">
    <property type="entry name" value="3-dehydroquinate synthase"/>
    <property type="match status" value="1"/>
</dbReference>
<comment type="function">
    <text evidence="3 18">Catalyzes the conversion of 3-deoxy-D-arabino-heptulosonate 7-phosphate (DAHP) to dehydroquinate (DHQ).</text>
</comment>
<keyword evidence="11 18" id="KW-0479">Metal-binding</keyword>
<dbReference type="OrthoDB" id="9806583at2"/>
<dbReference type="GO" id="GO:0046872">
    <property type="term" value="F:metal ion binding"/>
    <property type="evidence" value="ECO:0007669"/>
    <property type="project" value="UniProtKB-KW"/>
</dbReference>
<comment type="pathway">
    <text evidence="5 18">Metabolic intermediate biosynthesis; chorismate biosynthesis; chorismate from D-erythrose 4-phosphate and phosphoenolpyruvate: step 2/7.</text>
</comment>
<dbReference type="NCBIfam" id="TIGR01357">
    <property type="entry name" value="aroB"/>
    <property type="match status" value="1"/>
</dbReference>
<dbReference type="Gene3D" id="1.20.1090.10">
    <property type="entry name" value="Dehydroquinate synthase-like - alpha domain"/>
    <property type="match status" value="1"/>
</dbReference>
<dbReference type="InterPro" id="IPR030960">
    <property type="entry name" value="DHQS/DOIS_N"/>
</dbReference>
<feature type="binding site" evidence="18">
    <location>
        <position position="253"/>
    </location>
    <ligand>
        <name>Zn(2+)</name>
        <dbReference type="ChEBI" id="CHEBI:29105"/>
    </ligand>
</feature>
<dbReference type="GO" id="GO:0009423">
    <property type="term" value="P:chorismate biosynthetic process"/>
    <property type="evidence" value="ECO:0007669"/>
    <property type="project" value="UniProtKB-UniRule"/>
</dbReference>
<dbReference type="PIRSF" id="PIRSF001455">
    <property type="entry name" value="DHQ_synth"/>
    <property type="match status" value="1"/>
</dbReference>
<protein>
    <recommendedName>
        <fullName evidence="8 18">3-dehydroquinate synthase</fullName>
        <shortName evidence="18">DHQS</shortName>
        <ecNumber evidence="7 18">4.2.3.4</ecNumber>
    </recommendedName>
</protein>
<dbReference type="InterPro" id="IPR016037">
    <property type="entry name" value="DHQ_synth_AroB"/>
</dbReference>
<feature type="domain" description="3-dehydroquinate synthase C-terminal" evidence="20">
    <location>
        <begin position="187"/>
        <end position="331"/>
    </location>
</feature>
<evidence type="ECO:0000256" key="9">
    <source>
        <dbReference type="ARBA" id="ARBA00022490"/>
    </source>
</evidence>
<feature type="binding site" evidence="18">
    <location>
        <begin position="77"/>
        <end position="82"/>
    </location>
    <ligand>
        <name>NAD(+)</name>
        <dbReference type="ChEBI" id="CHEBI:57540"/>
    </ligand>
</feature>
<evidence type="ECO:0000256" key="15">
    <source>
        <dbReference type="ARBA" id="ARBA00023141"/>
    </source>
</evidence>
<dbReference type="InterPro" id="IPR056179">
    <property type="entry name" value="DHQS_C"/>
</dbReference>
<evidence type="ECO:0000256" key="16">
    <source>
        <dbReference type="ARBA" id="ARBA00023239"/>
    </source>
</evidence>
<keyword evidence="22" id="KW-1185">Reference proteome</keyword>
<feature type="domain" description="3-dehydroquinate synthase N-terminal" evidence="19">
    <location>
        <begin position="73"/>
        <end position="185"/>
    </location>
</feature>
<feature type="binding site" evidence="18">
    <location>
        <begin position="175"/>
        <end position="178"/>
    </location>
    <ligand>
        <name>NAD(+)</name>
        <dbReference type="ChEBI" id="CHEBI:57540"/>
    </ligand>
</feature>
<keyword evidence="17 18" id="KW-0170">Cobalt</keyword>
<evidence type="ECO:0000259" key="20">
    <source>
        <dbReference type="Pfam" id="PF24621"/>
    </source>
</evidence>
<feature type="binding site" evidence="18">
    <location>
        <begin position="111"/>
        <end position="115"/>
    </location>
    <ligand>
        <name>NAD(+)</name>
        <dbReference type="ChEBI" id="CHEBI:57540"/>
    </ligand>
</feature>
<evidence type="ECO:0000259" key="19">
    <source>
        <dbReference type="Pfam" id="PF01761"/>
    </source>
</evidence>
<comment type="similarity">
    <text evidence="6 18">Belongs to the sugar phosphate cyclases superfamily. Dehydroquinate synthase family.</text>
</comment>
<evidence type="ECO:0000256" key="5">
    <source>
        <dbReference type="ARBA" id="ARBA00004661"/>
    </source>
</evidence>
<comment type="cofactor">
    <cofactor evidence="18">
        <name>Co(2+)</name>
        <dbReference type="ChEBI" id="CHEBI:48828"/>
    </cofactor>
    <cofactor evidence="18">
        <name>Zn(2+)</name>
        <dbReference type="ChEBI" id="CHEBI:29105"/>
    </cofactor>
    <text evidence="18">Binds 1 divalent metal cation per subunit. Can use either Co(2+) or Zn(2+).</text>
</comment>
<dbReference type="GO" id="GO:0008652">
    <property type="term" value="P:amino acid biosynthetic process"/>
    <property type="evidence" value="ECO:0007669"/>
    <property type="project" value="UniProtKB-KW"/>
</dbReference>
<dbReference type="Pfam" id="PF24621">
    <property type="entry name" value="DHQS_C"/>
    <property type="match status" value="1"/>
</dbReference>
<dbReference type="CDD" id="cd08195">
    <property type="entry name" value="DHQS"/>
    <property type="match status" value="1"/>
</dbReference>
<comment type="catalytic activity">
    <reaction evidence="1 18">
        <text>7-phospho-2-dehydro-3-deoxy-D-arabino-heptonate = 3-dehydroquinate + phosphate</text>
        <dbReference type="Rhea" id="RHEA:21968"/>
        <dbReference type="ChEBI" id="CHEBI:32364"/>
        <dbReference type="ChEBI" id="CHEBI:43474"/>
        <dbReference type="ChEBI" id="CHEBI:58394"/>
        <dbReference type="EC" id="4.2.3.4"/>
    </reaction>
</comment>